<dbReference type="InterPro" id="IPR028077">
    <property type="entry name" value="UAE_UbL_dom"/>
</dbReference>
<dbReference type="Proteomes" id="UP000192257">
    <property type="component" value="Unassembled WGS sequence"/>
</dbReference>
<feature type="domain" description="Ubiquitin-activating enzyme SCCH" evidence="6">
    <location>
        <begin position="506"/>
        <end position="575"/>
    </location>
</feature>
<dbReference type="VEuPathDB" id="TriTrypDB:TM35_000281450"/>
<dbReference type="Gene3D" id="3.40.50.720">
    <property type="entry name" value="NAD(P)-binding Rossmann-like Domain"/>
    <property type="match status" value="1"/>
</dbReference>
<gene>
    <name evidence="8" type="ORF">TM35_000281450</name>
</gene>
<dbReference type="RefSeq" id="XP_028880495.1">
    <property type="nucleotide sequence ID" value="XM_029028176.1"/>
</dbReference>
<feature type="domain" description="THIF-type NAD/FAD binding fold" evidence="5">
    <location>
        <begin position="215"/>
        <end position="634"/>
    </location>
</feature>
<dbReference type="GO" id="GO:0031510">
    <property type="term" value="C:SUMO activating enzyme complex"/>
    <property type="evidence" value="ECO:0007669"/>
    <property type="project" value="TreeGrafter"/>
</dbReference>
<comment type="similarity">
    <text evidence="2">Belongs to the ubiquitin-activating E1 family.</text>
</comment>
<dbReference type="SUPFAM" id="SSF69572">
    <property type="entry name" value="Activating enzymes of the ubiquitin-like proteins"/>
    <property type="match status" value="1"/>
</dbReference>
<dbReference type="InterPro" id="IPR035985">
    <property type="entry name" value="Ubiquitin-activating_enz"/>
</dbReference>
<dbReference type="InterPro" id="IPR042063">
    <property type="entry name" value="Ubi_acti_E1_SCCH"/>
</dbReference>
<comment type="pathway">
    <text evidence="1">Protein modification; protein ubiquitination.</text>
</comment>
<dbReference type="GO" id="GO:0016925">
    <property type="term" value="P:protein sumoylation"/>
    <property type="evidence" value="ECO:0007669"/>
    <property type="project" value="TreeGrafter"/>
</dbReference>
<dbReference type="AlphaFoldDB" id="A0A1X0NQG8"/>
<dbReference type="EMBL" id="NBCO01000028">
    <property type="protein sequence ID" value="ORC86429.1"/>
    <property type="molecule type" value="Genomic_DNA"/>
</dbReference>
<feature type="region of interest" description="Disordered" evidence="4">
    <location>
        <begin position="645"/>
        <end position="678"/>
    </location>
</feature>
<reference evidence="8 9" key="1">
    <citation type="submission" date="2017-03" db="EMBL/GenBank/DDBJ databases">
        <title>An alternative strategy for trypanosome survival in the mammalian bloodstream revealed through genome and transcriptome analysis of the ubiquitous bovine parasite Trypanosoma (Megatrypanum) theileri.</title>
        <authorList>
            <person name="Kelly S."/>
            <person name="Ivens A."/>
            <person name="Mott A."/>
            <person name="O'Neill E."/>
            <person name="Emms D."/>
            <person name="Macleod O."/>
            <person name="Voorheis P."/>
            <person name="Matthews J."/>
            <person name="Matthews K."/>
            <person name="Carrington M."/>
        </authorList>
    </citation>
    <scope>NUCLEOTIDE SEQUENCE [LARGE SCALE GENOMIC DNA]</scope>
    <source>
        <strain evidence="8">Edinburgh</strain>
    </source>
</reference>
<dbReference type="GeneID" id="39987956"/>
<evidence type="ECO:0000259" key="5">
    <source>
        <dbReference type="Pfam" id="PF00899"/>
    </source>
</evidence>
<dbReference type="GO" id="GO:0019948">
    <property type="term" value="F:SUMO activating enzyme activity"/>
    <property type="evidence" value="ECO:0007669"/>
    <property type="project" value="TreeGrafter"/>
</dbReference>
<dbReference type="UniPathway" id="UPA00143"/>
<dbReference type="Gene3D" id="1.10.10.2660">
    <property type="entry name" value="Ubiquitin-activating enzyme E1, SCCH domain"/>
    <property type="match status" value="1"/>
</dbReference>
<accession>A0A1X0NQG8</accession>
<dbReference type="Pfam" id="PF00899">
    <property type="entry name" value="ThiF"/>
    <property type="match status" value="1"/>
</dbReference>
<keyword evidence="3" id="KW-0436">Ligase</keyword>
<dbReference type="GO" id="GO:0005737">
    <property type="term" value="C:cytoplasm"/>
    <property type="evidence" value="ECO:0007669"/>
    <property type="project" value="TreeGrafter"/>
</dbReference>
<dbReference type="STRING" id="67003.A0A1X0NQG8"/>
<feature type="region of interest" description="Disordered" evidence="4">
    <location>
        <begin position="432"/>
        <end position="455"/>
    </location>
</feature>
<dbReference type="InterPro" id="IPR045886">
    <property type="entry name" value="ThiF/MoeB/HesA"/>
</dbReference>
<dbReference type="Gene3D" id="3.10.290.20">
    <property type="entry name" value="Ubiquitin-like 2 activating enzyme e1b. Chain: B, domain 3"/>
    <property type="match status" value="1"/>
</dbReference>
<evidence type="ECO:0000259" key="7">
    <source>
        <dbReference type="Pfam" id="PF14732"/>
    </source>
</evidence>
<dbReference type="FunFam" id="3.40.50.720:FF:000669">
    <property type="entry name" value="SUMO-activating enzyme subunit"/>
    <property type="match status" value="1"/>
</dbReference>
<dbReference type="InterPro" id="IPR000594">
    <property type="entry name" value="ThiF_NAD_FAD-bd"/>
</dbReference>
<feature type="compositionally biased region" description="Acidic residues" evidence="4">
    <location>
        <begin position="859"/>
        <end position="871"/>
    </location>
</feature>
<keyword evidence="9" id="KW-1185">Reference proteome</keyword>
<dbReference type="GO" id="GO:0016567">
    <property type="term" value="P:protein ubiquitination"/>
    <property type="evidence" value="ECO:0007669"/>
    <property type="project" value="UniProtKB-UniPathway"/>
</dbReference>
<comment type="caution">
    <text evidence="8">The sequence shown here is derived from an EMBL/GenBank/DDBJ whole genome shotgun (WGS) entry which is preliminary data.</text>
</comment>
<organism evidence="8 9">
    <name type="scientific">Trypanosoma theileri</name>
    <dbReference type="NCBI Taxonomy" id="67003"/>
    <lineage>
        <taxon>Eukaryota</taxon>
        <taxon>Discoba</taxon>
        <taxon>Euglenozoa</taxon>
        <taxon>Kinetoplastea</taxon>
        <taxon>Metakinetoplastina</taxon>
        <taxon>Trypanosomatida</taxon>
        <taxon>Trypanosomatidae</taxon>
        <taxon>Trypanosoma</taxon>
    </lineage>
</organism>
<evidence type="ECO:0000313" key="9">
    <source>
        <dbReference type="Proteomes" id="UP000192257"/>
    </source>
</evidence>
<evidence type="ECO:0000259" key="6">
    <source>
        <dbReference type="Pfam" id="PF10585"/>
    </source>
</evidence>
<evidence type="ECO:0000256" key="2">
    <source>
        <dbReference type="ARBA" id="ARBA00005673"/>
    </source>
</evidence>
<protein>
    <submittedName>
        <fullName evidence="8">Ubiquitin-activating enzyme</fullName>
    </submittedName>
</protein>
<feature type="region of interest" description="Disordered" evidence="4">
    <location>
        <begin position="830"/>
        <end position="871"/>
    </location>
</feature>
<dbReference type="Pfam" id="PF14732">
    <property type="entry name" value="UAE_UbL"/>
    <property type="match status" value="1"/>
</dbReference>
<feature type="domain" description="Ubiquitin/SUMO-activating enzyme ubiquitin-like" evidence="7">
    <location>
        <begin position="712"/>
        <end position="796"/>
    </location>
</feature>
<feature type="compositionally biased region" description="Basic and acidic residues" evidence="4">
    <location>
        <begin position="432"/>
        <end position="443"/>
    </location>
</feature>
<proteinExistence type="inferred from homology"/>
<evidence type="ECO:0000313" key="8">
    <source>
        <dbReference type="EMBL" id="ORC86429.1"/>
    </source>
</evidence>
<evidence type="ECO:0000256" key="4">
    <source>
        <dbReference type="SAM" id="MobiDB-lite"/>
    </source>
</evidence>
<dbReference type="PANTHER" id="PTHR10953">
    <property type="entry name" value="UBIQUITIN-ACTIVATING ENZYME E1"/>
    <property type="match status" value="1"/>
</dbReference>
<evidence type="ECO:0000256" key="3">
    <source>
        <dbReference type="ARBA" id="ARBA00022598"/>
    </source>
</evidence>
<name>A0A1X0NQG8_9TRYP</name>
<dbReference type="OrthoDB" id="10255449at2759"/>
<feature type="compositionally biased region" description="Low complexity" evidence="4">
    <location>
        <begin position="649"/>
        <end position="658"/>
    </location>
</feature>
<sequence length="871" mass="97131">MRVGVAHVLFPRVLPAVVCDSAGASEAKRFKHEESIPQASLIAAAHNALQQYQQEQEKEKEEKHGVLMDSLPELEVHIHEGRRGASFCFVRGLLTMALTTPMHTSLLLPNGVTREDVEMAACYPRLCELTVVLPNGDVWNQLPLYWEDRTVLLPNTTPTILTTKEEEKEEKEETAAAAAVVSQGGVSMKEKEGNEKRILGVYADNMKDNSTDSLLLNRRLLLVGAGGIGCELLKVLVLRGFTAIDIVDLDTIDATNLNRQFLFEREDVGASKALTARAAILRWFTCESTCTSTRPIPVIHAHHANIKDSTYDETFFRQFALVLNALDNVGARQHVNRMCMRAEVPLIESGTMGYNGQVQPIVRGRFECYDCHPKSAQQQTVAVCTIHARPTTMVHCVHYAKELYERLFGDGQREQEDELGFVEILLDQQKQKQQEKQKQRDEKKEEEEENQRNINNIEDLRNTAIALADCLFREKISELLAMKSVWATTPPVPLDKEIVQDVAEQIKRDELENSVSDTSRDNAISLKETIALFIHSFVRCAQRNTRIPFKKEDDDTVDFIAAVSNLRAYVFHIVPPHSVEEIRSIAGAIVPAIATTNAVVAAAVVQQALCVLAAEEAEKTSSRSSYASPQMVYVRRAPQIRRRRLPCTNNNSNDSIIDADGNHNDINNNNNNNKQKQKQRWTTDLFLVHSAPPNPPNASCLVCRDCHPTVRVRLDAVSTTLGTFAAHVLRDKLSMSGASIFSGPNVLYEEGEYESLSTTPLIELMTADRKPLELVIDDLDHEVEWRVIVEHCEKEEQDQGNIVTMEGLDKALQLEQTLIMESKAAAVVTNTTSEAGNDAPPSKNGGKDDSKGDIVILSDSEESEEEVMVID</sequence>
<dbReference type="InterPro" id="IPR019572">
    <property type="entry name" value="UBA_E1_SCCH"/>
</dbReference>
<evidence type="ECO:0000256" key="1">
    <source>
        <dbReference type="ARBA" id="ARBA00004906"/>
    </source>
</evidence>
<dbReference type="PANTHER" id="PTHR10953:SF5">
    <property type="entry name" value="SUMO-ACTIVATING ENZYME SUBUNIT 2"/>
    <property type="match status" value="1"/>
</dbReference>
<dbReference type="Pfam" id="PF10585">
    <property type="entry name" value="UBA_E1_SCCH"/>
    <property type="match status" value="1"/>
</dbReference>